<evidence type="ECO:0000256" key="9">
    <source>
        <dbReference type="ARBA" id="ARBA00022723"/>
    </source>
</evidence>
<evidence type="ECO:0000256" key="12">
    <source>
        <dbReference type="ARBA" id="ARBA00023136"/>
    </source>
</evidence>
<evidence type="ECO:0000256" key="18">
    <source>
        <dbReference type="SAM" id="MobiDB-lite"/>
    </source>
</evidence>
<name>A0ABM4XPB5_VULVU</name>
<dbReference type="Gene3D" id="1.20.58.60">
    <property type="match status" value="32"/>
</dbReference>
<dbReference type="Pfam" id="PF21020">
    <property type="entry name" value="Spectrin_4"/>
    <property type="match status" value="1"/>
</dbReference>
<evidence type="ECO:0000313" key="23">
    <source>
        <dbReference type="Proteomes" id="UP001652641"/>
    </source>
</evidence>
<dbReference type="InterPro" id="IPR018159">
    <property type="entry name" value="Spectrin/alpha-actinin"/>
</dbReference>
<feature type="coiled-coil region" evidence="17">
    <location>
        <begin position="3162"/>
        <end position="3215"/>
    </location>
</feature>
<dbReference type="Gene3D" id="3.30.920.20">
    <property type="entry name" value="Gas2-like domain"/>
    <property type="match status" value="1"/>
</dbReference>
<dbReference type="InterPro" id="IPR049538">
    <property type="entry name" value="PCN-like_spectrin-like_rpt"/>
</dbReference>
<dbReference type="PROSITE" id="PS50222">
    <property type="entry name" value="EF_HAND_2"/>
    <property type="match status" value="2"/>
</dbReference>
<dbReference type="PROSITE" id="PS00020">
    <property type="entry name" value="ACTININ_2"/>
    <property type="match status" value="1"/>
</dbReference>
<gene>
    <name evidence="24" type="primary">MACF1</name>
</gene>
<dbReference type="SUPFAM" id="SSF47576">
    <property type="entry name" value="Calponin-homology domain, CH-domain"/>
    <property type="match status" value="1"/>
</dbReference>
<evidence type="ECO:0000256" key="2">
    <source>
        <dbReference type="ARBA" id="ARBA00004245"/>
    </source>
</evidence>
<dbReference type="InterPro" id="IPR041615">
    <property type="entry name" value="Desmoplakin_SH3"/>
</dbReference>
<dbReference type="PANTHER" id="PTHR23169">
    <property type="entry name" value="ENVOPLAKIN"/>
    <property type="match status" value="1"/>
</dbReference>
<feature type="coiled-coil region" evidence="17">
    <location>
        <begin position="1493"/>
        <end position="1523"/>
    </location>
</feature>
<dbReference type="Gene3D" id="1.20.58.1060">
    <property type="match status" value="1"/>
</dbReference>
<dbReference type="SUPFAM" id="SSF143575">
    <property type="entry name" value="GAS2 domain-like"/>
    <property type="match status" value="1"/>
</dbReference>
<dbReference type="InterPro" id="IPR003108">
    <property type="entry name" value="GAR_dom"/>
</dbReference>
<dbReference type="SMART" id="SM00243">
    <property type="entry name" value="GAS2"/>
    <property type="match status" value="1"/>
</dbReference>
<dbReference type="SMART" id="SM00150">
    <property type="entry name" value="SPEC"/>
    <property type="match status" value="34"/>
</dbReference>
<dbReference type="Pfam" id="PF00435">
    <property type="entry name" value="Spectrin"/>
    <property type="match status" value="19"/>
</dbReference>
<evidence type="ECO:0000256" key="16">
    <source>
        <dbReference type="PROSITE-ProRule" id="PRU00192"/>
    </source>
</evidence>
<evidence type="ECO:0000256" key="4">
    <source>
        <dbReference type="ARBA" id="ARBA00022443"/>
    </source>
</evidence>
<feature type="coiled-coil region" evidence="17">
    <location>
        <begin position="4192"/>
        <end position="4219"/>
    </location>
</feature>
<feature type="domain" description="EF-hand" evidence="21">
    <location>
        <begin position="5142"/>
        <end position="5177"/>
    </location>
</feature>
<dbReference type="InterPro" id="IPR002017">
    <property type="entry name" value="Spectrin_repeat"/>
</dbReference>
<dbReference type="Pfam" id="PF13499">
    <property type="entry name" value="EF-hand_7"/>
    <property type="match status" value="1"/>
</dbReference>
<dbReference type="SUPFAM" id="SSF46966">
    <property type="entry name" value="Spectrin repeat"/>
    <property type="match status" value="31"/>
</dbReference>
<dbReference type="InterPro" id="IPR002048">
    <property type="entry name" value="EF_hand_dom"/>
</dbReference>
<dbReference type="SMART" id="SM00033">
    <property type="entry name" value="CH"/>
    <property type="match status" value="2"/>
</dbReference>
<sequence length="5489" mass="626300">MGLRFVCLSWTEDAKDRNLSQPSTSLGAPFHSPGSSFPSPLWPVVSWALSEKHCAVSAPSRAALQSGARWRRSRQEVSDNTVLGAAASVLTVRDRTAVTSGERHSEACAAELWACGSTQGRRKAGLEMPLLDSSYLPSTIFILTHILGIAGVLYWKRCARGRADERDRVQKKTFTKWVNKHLMKVRKHINDLYEDLRDGHNLISLLEVLSGIKLPREKGRMRFHRLQNVQIALDFLKQRQVKLVNIRNDDITDGNPKLTLGLIWTIILHFQISDIYISGESGDMSAKEKLLLWTQKVTAGYTGIKCTNFSSCWSDGKMFNALIHRYRPDLVDMERVQIQSNRENLEQAFEVAERLGVTRLLDAEDVDVPSPDEKSVITYVSSIYDAFPKVPEGGEGISATEVDSRWQEYQSRVDSLIPWIKQHTLLMSDKSFPQNPVELKALYNQYIHFKETEILAKEREKGRIEELYKLLEVWIEFGRIKLPQGYHPNDVEEEWGKLIIEMLEREKSLRPAVERLELLLQIANKIQNGALNCEEKLTLAKNTLQADAAHLESGQPVQCESDVIMYIQECEGLIRQLQVDLQILRDENYYQLEELVFRVMRLQDELVTLRLECTNLYRKGHFTSLELAPPSTLTTTHLKAEPLTKGTHSSSTSWFRKPMTRAELVTISSSEDEGNLRFVYELLSWVEEMQMKLERAEWGNDLPSVELQLETQQHIHTSVEELGSSVKEARLYEGKMSQNFHTSYVETLGKLETQYCKLKETSSFRMRHLQSLHKFVSRATAELIWLNEKEEEELAYDWSDNNPNISAKRNYFSELTMQLEEKQDVFQSLQDTAELLSLENHPAKQTVEAYSAAAQSQLQWMKQLCLCVEQHVKENTAYFQFFSDARDLESFLRNLQDSIKRKYSCDHNTSLSRLEDLLQDSMDEKEQLIQSKSSVASLVGRSKTIVQLKPRSPDHVLKSTISVKAICDYRQIEITICKNDECVLEDNSQRTKWKVISPTGNEAMVPSVCFLIPSPNKDAIEMASRVEQSYQKVMALWHQLHVNTKSLISWNYLRRDLDLVKTWNLEKLRSSGPGECHQVMKNLQAHYEDFLQDSRDSLLFSVADRLRLEEEVEACKTHFQHLMKSIENEDKEETVAKMYISELKNIRLRLEECEQRLVKRIQSPASYRTDKDARQDNALRIAEQERTQEDLQQLRSEFDAISMKCNSFLHQSPSGSSVPTLRSELNLLVEKMDHVYGLSTVYLNKLKTIEVIARSIQDAELLVKGYEIKLSQEEAVPADLSALESHRSTLRHWLSDVKDKNSVFSVLDEEIAKAKVVAEQLSRLTPERNLDLERYQEKGSQLQERWHRVIVQLETRQSELESIQEVLGDYRACHGTLIRWIEETTAQQEMMKPGQAEDSRVLSEQLSQQTDLFAEIEKNQTKLDQCQKFSQQYSTIVKDYELQLMTYKAFVESQQKSPGKRRRMLSSSDAITQEFMDLRTRYTALVTLTTQHVKYISDALRRLEEEEKVVEEEKQEHVEKVKELLGWVSTLARNTQSKATSSQTKESTDIEKAILDQQVLAEELTTKREQVSEAIKTSQIFLAKHGHKLSEKEKEQISEQLNALNKTYHDLCDGSANQLQQLQSQLAQQTEQKTLQKQQNTCHQKLEDLCNWLGQAESTLAGHQGRATQQDLSTLQKNQSDLKDLQDDIQNRAASFASVVKDIEGFLEENRAKLSPHKLTALRERLHQAKEQYEALQERTRVARKELEEVVTSAVQQETAKSKAAKELAENRSKIDALLDWVTALESSGGQMEQLSGAGLRKGAFDTTDGHQGSSQAPKELDQQYEKMKARHQELLSQQQNFILATQSAQAFLDQHGHNLTPEERQVLQDKLGELKGQYAASLARSEAELKQVQTLRDELQKFLQDHQEFENWLERSERELENMHKGVSSPETLPSLLKRQGSFSEDVISHKGDLRFVTISGQKVLDTENSFEEGREPLATGNLVKGKLKDATERYTALHSKCTRLGSHLNMLLGQYQQFQSSADSLQTWMQACEANVEKLLSDTIASDPGVLQQQLATTKQLQEELAEHQVPVEKLQKVAHDLMEIEGEPAPDRKHVQETTDSILRHFQSLSSSLAERSALLQKAIAQSQSVQESLDSLLQSIGEVEQNLEEEQVASLSLGVIQEALATNMKLKQDIARQKSSLEATREMVTGFMETADSSTAAVLQGKLAEVSQRFEQLCLQQQEKESSLKKLLPQAEMFEHLSDKLQQFMENKSRMLASGNQPDQDIAHFFQQIQELNSEMEDQQENLETLENLVTELGSCGFALDLSQHQDRVQNLRKDFTELQKTVKEREEDASSCQEQLDEFRKLVRTFQKWLKETEGDLPPTETFMSTKELEKQIEHLKGLLDDWASKGSLVEEINCKGTSLENLIMEITAPDSQAKTDLTEIQCDMSDVNLKYEKLGGVLRERQESLQAVLSRMQEVQKEAGSVLQWLESKEEVLKAMDASSSPTKPETVRAQAESNKAFLAELEQNSPKIQKVKEALAGLLMTYPNSQEAESWKEMQEELNSRWERATEVTMARQKQLEESASHLASFQAAESQLRPWLMEKELMMGVLGPLSIDPNMLTAQKQQVQFMLKEFEARRQQHEQLNEAAQGILTGPGDVSPSTSQVQKELQSINQKWIELTDKLNSRSSQIDQAIVKSTQYQELLQDLSEKVKAVGQRLSGQSAISTQPEAVKQQLEETSEIRSDVEQLDHEIQEAQALCDELSVLIGEQYLKDELKKRLETVALPLQGLEDLAADRMNRLQAALASTQQFQQMFDELRTWLDDKQSQQAKNYPISAKLEQLQSQLQENEEFQKSLNQHSGSYEVIVAEGESLLLSVPPGEEKKTLQNQLVELKSHWEELSKKTADRQSRLRDCMQKAQKYQWHVQDLVPWIEDCKAKMSDLQVTLDPVQLESSLLRSKAMLSEVEKRRSLLEILNGAADILINSSETDEDDIRDEKAGINQNMDSITEELQAKTGSLEEMTQRLKEFQESFKNIEKKVEGAKHQLEIFDALGSQACSNKNLEKLRAQQEVLQTLEPQVDYLRNFTQGLVEDAPDGSDASQLLRQAEVTQQEFLEVKQRVNSGCMMMENKLEGIGQFHCRVREMFSQLADLDDELDGMGAIGRDTDSLQSQIEDVRLFLNKIQALRLDIEASEAECRQMLEEEGTLDLLGLKRELEALNKQCGKLTERSRARQEQLELTLGRVEDFYRKLKALNDMTTAAEEGEALQWVVGTEVDLINQQLADFKMFQKEQVDPLQMKLQQVNGLGQGLIQSAGKNCDVQGLEHDMEEINARWNTLNKKVAQRIAQLQEALLHCGKFQDALEPLLSWLADTEELIANQKPPSAEYKVVKAQIQEQKLLQRLLDDRKATVDMLQAEGGRIAQSAELADREKITGQLEGLESRWTGLLSKAAARQKQLEDILVLAKQFHETAEPISDFLSVTEKKLANSEPVGTQTAKIQQQIIRHKALEEEIESHATDVHQAVKIGQSLSSLTCSAEQGVLSEKLDSLQARYSEIQDRGSRKAALLEQALSNARLFGEDEVEVLNWLAEVEDKLSSVFVKDYRQDVLQKQHADHLALNEEIINRKKNVDQAIKNGQALLKQTTGEEVLLIQEKLDGIKTRYADITVTSSKALRTLEQARQLATKFQSTYEELTGWLREVEEELAASGGQSPTGEQIPQFQQRQKELKKEVMEHRLVLDTVNEVSRALLELVPWRAREGLDKLVSDANEQYKLVSDTVGQRVDEIDAAIQRSQQYEQAADAELAWVAETKRKLMALGPIRLEQDQTTAQLQVQKAFSIDIIRHKDSMDELFSHRGEIFGTCGEEQKAVLQEKTESLIQQYEAISLLNSERYTRLERAQVLVNQFWETYEELSPWIEETRALIAQLPPPAIDHEQLRQQQEEMRQLRESIAEHKPHIDKLLKIGPQLKELNPEEGEMVEEKYQKAENLYAQIKEEVRQRALALDEAVSQSAQFHDKIEPMLETLENLSSRLRMPPLIPAEVDKIRECISDNKSAAVELEKLQPAFEALKRRGEELIGRSQGADKDLAAKEIQDKLDQMVFFWEDIKARAEEREIKFLDVLELAEKFWYDMAALLTTVRDTQDIVHDLESPGIDPSIIKQQVEAAETIKEETDGLHEELEFIRILGADLIFACGETEKPEVKKSIDELNNAWESLNKTWKERLEKLEDAMQAAVQYQDTLQAMFDWLDNTVIKLCTMPPVGTDLNTVKDQLNEMKEFKVEVYQQQIEMEKLNHQGELMLKKAMDETDRDIIREPLTELKHLWENLGEKIAHRQHKLEGALLALGQFQHALEELMSWLTHTEELLDAQRPVSGDPKVIEVELAKHHVLKNDVLAHQATVETVNKAGNELLESSAGDDASSLRSRLETMNQCWESVLQKTEEREQQLQLTLQQAQGFHSEIEDFLLELTRMETQLSASKPTGGLPETAREQLDTHMELYSQLKAKEETYNQLLDKGRLMLLSRDDSGSGSKTEQSVALLEQKWHVVSSKMEERKSKLEEALNLATEFQNSLQEFINWLTLAEQNLNIACPPSLILNTVLSQIEEHKVFANEVNAHRDQIIELDQTGNQLKFLSQKQDVVLIKNLLVSVQSRWEKVVQRSIERGRSLDDARKRAKQFHEAWKKLIDWLEDAESHLDSELEISNDPDKIKLQLSKHKEFQKTLGGKQPVYDTTIRTGRALKEKTLLPDDTQKLDNLLGEVRDKWDTVCGKSVERQHKLEEALLFSGQFMDALQALVDWLYKVEPQLAEDQPVHGDLDLVMNLMDAHKVFQKELGKRTGTVQVLKRSGRELIENSRDDTTWVKGQLQELSTRWDTVCKLSVSKQSRLEQALKQAEEFRDTVHMLLEWLSEAEQTLRFRGALPDDTEALQSLIDTHKEFMKKVEEKRADVSTAVAMGEAILAVCHPDCITTIKHWITIIRARFEEVLTWAQQHQQRLETALSELVANAELLEELLAWIQWAETTLIQRDQEPIPQNIDRVKALIAEHQTFMEEMTRKQPDVDRVTKTYKRKNIEPAHTPFIEKSRSGSRKSLSQPTPPPMPILSQSEAKNPRINQLSARWQQVWLLALERQRKLNDALDRLEELKEFANFDFDVWRKKYMRWMNHKKSRVMDFFRRIDKDQDGKITRQEFIDGILASKFPTTKLEMTAVADIFDRDGDGYIDYYEFVAALHPNKDAYRPTTDADKIEDEVTRQVAQCKCAKRFQVEQIGENKYRFGDSQQLRLVRILRSTVMVRVGGGWMALDEFLVKNDPCRARGRTNIELREKFILPEGASQGMTPFRSRGRRSKPSSRAASPTRSSSSASQSNHSCTSMPSSPATPASGTKVIPSTGSKLKRPTPTFHSSRTSLAGDTSNSSSPASTGAKTNRADPKKSASRPGSQAGSRAGSRASSRRGSDASDFDLLETQSACSDTSESSAAGGQGNSRRGLNKPSKIPTMSKKTTTASPRTPGPKR</sequence>
<dbReference type="PROSITE" id="PS00018">
    <property type="entry name" value="EF_HAND_1"/>
    <property type="match status" value="2"/>
</dbReference>
<dbReference type="InterPro" id="IPR011992">
    <property type="entry name" value="EF-hand-dom_pair"/>
</dbReference>
<keyword evidence="11" id="KW-0106">Calcium</keyword>
<evidence type="ECO:0000259" key="22">
    <source>
        <dbReference type="PROSITE" id="PS51460"/>
    </source>
</evidence>
<evidence type="ECO:0000256" key="10">
    <source>
        <dbReference type="ARBA" id="ARBA00022737"/>
    </source>
</evidence>
<evidence type="ECO:0000256" key="5">
    <source>
        <dbReference type="ARBA" id="ARBA00022475"/>
    </source>
</evidence>
<evidence type="ECO:0000256" key="11">
    <source>
        <dbReference type="ARBA" id="ARBA00022837"/>
    </source>
</evidence>
<feature type="compositionally biased region" description="Low complexity" evidence="18">
    <location>
        <begin position="5326"/>
        <end position="5360"/>
    </location>
</feature>
<evidence type="ECO:0000256" key="14">
    <source>
        <dbReference type="ARBA" id="ARBA00023212"/>
    </source>
</evidence>
<keyword evidence="4 16" id="KW-0728">SH3 domain</keyword>
<dbReference type="GeneID" id="112914643"/>
<dbReference type="Pfam" id="PF18373">
    <property type="entry name" value="Spectrin_2"/>
    <property type="match status" value="1"/>
</dbReference>
<feature type="compositionally biased region" description="Polar residues" evidence="18">
    <location>
        <begin position="5376"/>
        <end position="5400"/>
    </location>
</feature>
<dbReference type="InterPro" id="IPR036872">
    <property type="entry name" value="CH_dom_sf"/>
</dbReference>
<protein>
    <submittedName>
        <fullName evidence="24">Microtubule-actin cross-linking factor 1 isoform X26</fullName>
    </submittedName>
</protein>
<evidence type="ECO:0000256" key="1">
    <source>
        <dbReference type="ARBA" id="ARBA00004236"/>
    </source>
</evidence>
<dbReference type="PROSITE" id="PS50002">
    <property type="entry name" value="SH3"/>
    <property type="match status" value="1"/>
</dbReference>
<keyword evidence="17" id="KW-0175">Coiled coil</keyword>
<evidence type="ECO:0000256" key="13">
    <source>
        <dbReference type="ARBA" id="ARBA00023203"/>
    </source>
</evidence>
<dbReference type="PROSITE" id="PS50021">
    <property type="entry name" value="CH"/>
    <property type="match status" value="2"/>
</dbReference>
<keyword evidence="5" id="KW-1003">Cell membrane</keyword>
<evidence type="ECO:0000256" key="7">
    <source>
        <dbReference type="ARBA" id="ARBA00022553"/>
    </source>
</evidence>
<dbReference type="CDD" id="cd21188">
    <property type="entry name" value="CH_PLEC-like_rpt1"/>
    <property type="match status" value="1"/>
</dbReference>
<feature type="region of interest" description="Disordered" evidence="18">
    <location>
        <begin position="5306"/>
        <end position="5489"/>
    </location>
</feature>
<dbReference type="CDD" id="cd00051">
    <property type="entry name" value="EFh"/>
    <property type="match status" value="1"/>
</dbReference>
<evidence type="ECO:0000256" key="15">
    <source>
        <dbReference type="ARBA" id="ARBA00023273"/>
    </source>
</evidence>
<keyword evidence="15" id="KW-0966">Cell projection</keyword>
<evidence type="ECO:0000256" key="8">
    <source>
        <dbReference type="ARBA" id="ARBA00022701"/>
    </source>
</evidence>
<evidence type="ECO:0000259" key="19">
    <source>
        <dbReference type="PROSITE" id="PS50002"/>
    </source>
</evidence>
<evidence type="ECO:0000313" key="24">
    <source>
        <dbReference type="RefSeq" id="XP_072579873.1"/>
    </source>
</evidence>
<evidence type="ECO:0000256" key="17">
    <source>
        <dbReference type="SAM" id="Coils"/>
    </source>
</evidence>
<feature type="coiled-coil region" evidence="17">
    <location>
        <begin position="1587"/>
        <end position="1639"/>
    </location>
</feature>
<dbReference type="SMART" id="SM01129">
    <property type="entry name" value="DELLA"/>
    <property type="match status" value="1"/>
</dbReference>
<evidence type="ECO:0000259" key="21">
    <source>
        <dbReference type="PROSITE" id="PS50222"/>
    </source>
</evidence>
<feature type="coiled-coil region" evidence="17">
    <location>
        <begin position="1719"/>
        <end position="1750"/>
    </location>
</feature>
<dbReference type="SMART" id="SM00054">
    <property type="entry name" value="EFh"/>
    <property type="match status" value="2"/>
</dbReference>
<dbReference type="InterPro" id="IPR043197">
    <property type="entry name" value="Plakin"/>
</dbReference>
<keyword evidence="9" id="KW-0479">Metal-binding</keyword>
<feature type="coiled-coil region" evidence="17">
    <location>
        <begin position="2726"/>
        <end position="2753"/>
    </location>
</feature>
<feature type="region of interest" description="Disordered" evidence="18">
    <location>
        <begin position="5052"/>
        <end position="5082"/>
    </location>
</feature>
<reference evidence="24" key="1">
    <citation type="submission" date="2025-08" db="UniProtKB">
        <authorList>
            <consortium name="RefSeq"/>
        </authorList>
    </citation>
    <scope>IDENTIFICATION</scope>
    <source>
        <tissue evidence="24">Cell line</tissue>
    </source>
</reference>
<organism evidence="23 24">
    <name type="scientific">Vulpes vulpes</name>
    <name type="common">Red fox</name>
    <dbReference type="NCBI Taxonomy" id="9627"/>
    <lineage>
        <taxon>Eukaryota</taxon>
        <taxon>Metazoa</taxon>
        <taxon>Chordata</taxon>
        <taxon>Craniata</taxon>
        <taxon>Vertebrata</taxon>
        <taxon>Euteleostomi</taxon>
        <taxon>Mammalia</taxon>
        <taxon>Eutheria</taxon>
        <taxon>Laurasiatheria</taxon>
        <taxon>Carnivora</taxon>
        <taxon>Caniformia</taxon>
        <taxon>Canidae</taxon>
        <taxon>Vulpes</taxon>
    </lineage>
</organism>
<accession>A0ABM4XPB5</accession>
<keyword evidence="14" id="KW-0206">Cytoskeleton</keyword>
<feature type="domain" description="GAR" evidence="22">
    <location>
        <begin position="5218"/>
        <end position="5290"/>
    </location>
</feature>
<comment type="subcellular location">
    <subcellularLocation>
        <location evidence="1">Cell membrane</location>
    </subcellularLocation>
    <subcellularLocation>
        <location evidence="3">Cell projection</location>
    </subcellularLocation>
    <subcellularLocation>
        <location evidence="2">Cytoplasm</location>
        <location evidence="2">Cytoskeleton</location>
    </subcellularLocation>
</comment>
<dbReference type="InterPro" id="IPR001452">
    <property type="entry name" value="SH3_domain"/>
</dbReference>
<keyword evidence="12" id="KW-0472">Membrane</keyword>
<dbReference type="InterPro" id="IPR001715">
    <property type="entry name" value="CH_dom"/>
</dbReference>
<dbReference type="PANTHER" id="PTHR23169:SF25">
    <property type="entry name" value="MICROTUBULE-ACTIN CROSS-LINKING FACTOR 1, ISOFORMS 1_2_3_4_5"/>
    <property type="match status" value="1"/>
</dbReference>
<dbReference type="SUPFAM" id="SSF47473">
    <property type="entry name" value="EF-hand"/>
    <property type="match status" value="1"/>
</dbReference>
<dbReference type="InterPro" id="IPR036534">
    <property type="entry name" value="GAR_dom_sf"/>
</dbReference>
<dbReference type="Gene3D" id="1.10.418.10">
    <property type="entry name" value="Calponin-like domain"/>
    <property type="match status" value="2"/>
</dbReference>
<feature type="compositionally biased region" description="Polar residues" evidence="18">
    <location>
        <begin position="5440"/>
        <end position="5462"/>
    </location>
</feature>
<feature type="coiled-coil region" evidence="17">
    <location>
        <begin position="2991"/>
        <end position="3032"/>
    </location>
</feature>
<dbReference type="Pfam" id="PF21019">
    <property type="entry name" value="Spectrin_3"/>
    <property type="match status" value="1"/>
</dbReference>
<dbReference type="PROSITE" id="PS00019">
    <property type="entry name" value="ACTININ_1"/>
    <property type="match status" value="1"/>
</dbReference>
<dbReference type="CDD" id="cd00176">
    <property type="entry name" value="SPEC"/>
    <property type="match status" value="17"/>
</dbReference>
<dbReference type="Pfam" id="PF17902">
    <property type="entry name" value="SH3_10"/>
    <property type="match status" value="1"/>
</dbReference>
<feature type="domain" description="EF-hand" evidence="21">
    <location>
        <begin position="5178"/>
        <end position="5213"/>
    </location>
</feature>
<feature type="region of interest" description="Disordered" evidence="18">
    <location>
        <begin position="1801"/>
        <end position="1822"/>
    </location>
</feature>
<dbReference type="Pfam" id="PF02187">
    <property type="entry name" value="GAS2"/>
    <property type="match status" value="1"/>
</dbReference>
<dbReference type="RefSeq" id="XP_072579873.1">
    <property type="nucleotide sequence ID" value="XM_072723772.1"/>
</dbReference>
<dbReference type="Gene3D" id="2.30.30.40">
    <property type="entry name" value="SH3 Domains"/>
    <property type="match status" value="1"/>
</dbReference>
<dbReference type="PROSITE" id="PS51460">
    <property type="entry name" value="GAR"/>
    <property type="match status" value="1"/>
</dbReference>
<feature type="domain" description="Calponin-homology (CH)" evidence="20">
    <location>
        <begin position="168"/>
        <end position="271"/>
    </location>
</feature>
<feature type="compositionally biased region" description="Low complexity" evidence="18">
    <location>
        <begin position="5411"/>
        <end position="5425"/>
    </location>
</feature>
<keyword evidence="8" id="KW-0493">Microtubule</keyword>
<dbReference type="Gene3D" id="1.10.238.10">
    <property type="entry name" value="EF-hand"/>
    <property type="match status" value="1"/>
</dbReference>
<keyword evidence="6" id="KW-0963">Cytoplasm</keyword>
<dbReference type="InterPro" id="IPR018247">
    <property type="entry name" value="EF_Hand_1_Ca_BS"/>
</dbReference>
<dbReference type="InterPro" id="IPR001589">
    <property type="entry name" value="Actinin_actin-bd_CS"/>
</dbReference>
<dbReference type="InterPro" id="IPR041573">
    <property type="entry name" value="Desmoplakin_Spectrin-like"/>
</dbReference>
<evidence type="ECO:0000256" key="3">
    <source>
        <dbReference type="ARBA" id="ARBA00004316"/>
    </source>
</evidence>
<dbReference type="Pfam" id="PF21097">
    <property type="entry name" value="SR_plectin_7"/>
    <property type="match status" value="1"/>
</dbReference>
<keyword evidence="10" id="KW-0677">Repeat</keyword>
<keyword evidence="23" id="KW-1185">Reference proteome</keyword>
<evidence type="ECO:0000256" key="6">
    <source>
        <dbReference type="ARBA" id="ARBA00022490"/>
    </source>
</evidence>
<dbReference type="Pfam" id="PF00307">
    <property type="entry name" value="CH"/>
    <property type="match status" value="2"/>
</dbReference>
<keyword evidence="7" id="KW-0597">Phosphoprotein</keyword>
<dbReference type="CDD" id="cd21240">
    <property type="entry name" value="CH_MACF1_rpt2"/>
    <property type="match status" value="1"/>
</dbReference>
<feature type="domain" description="Calponin-homology (CH)" evidence="20">
    <location>
        <begin position="284"/>
        <end position="388"/>
    </location>
</feature>
<feature type="domain" description="SH3" evidence="19">
    <location>
        <begin position="958"/>
        <end position="1015"/>
    </location>
</feature>
<keyword evidence="13" id="KW-0009">Actin-binding</keyword>
<dbReference type="Proteomes" id="UP001652641">
    <property type="component" value="Chromosome 10"/>
</dbReference>
<proteinExistence type="predicted"/>
<evidence type="ECO:0000259" key="20">
    <source>
        <dbReference type="PROSITE" id="PS50021"/>
    </source>
</evidence>
<feature type="coiled-coil region" evidence="17">
    <location>
        <begin position="567"/>
        <end position="619"/>
    </location>
</feature>
<feature type="coiled-coil region" evidence="17">
    <location>
        <begin position="2270"/>
        <end position="2351"/>
    </location>
</feature>